<dbReference type="InterPro" id="IPR035500">
    <property type="entry name" value="NHR-like_dom_sf"/>
</dbReference>
<dbReference type="InterPro" id="IPR000536">
    <property type="entry name" value="Nucl_hrmn_rcpt_lig-bd"/>
</dbReference>
<dbReference type="PANTHER" id="PTHR45805">
    <property type="entry name" value="NUCLEAR HORMONE RECEPTOR HR3-RELATED"/>
    <property type="match status" value="1"/>
</dbReference>
<reference evidence="14" key="2">
    <citation type="submission" date="2021-01" db="UniProtKB">
        <authorList>
            <consortium name="EnsemblMetazoa"/>
        </authorList>
    </citation>
    <scope>IDENTIFICATION</scope>
</reference>
<evidence type="ECO:0000259" key="12">
    <source>
        <dbReference type="PROSITE" id="PS51030"/>
    </source>
</evidence>
<feature type="domain" description="NR LBD" evidence="13">
    <location>
        <begin position="328"/>
        <end position="573"/>
    </location>
</feature>
<dbReference type="GO" id="GO:0006357">
    <property type="term" value="P:regulation of transcription by RNA polymerase II"/>
    <property type="evidence" value="ECO:0000318"/>
    <property type="project" value="GO_Central"/>
</dbReference>
<sequence>MNVTPVVTSGAFSQIASLGLSRVSSGLTTLAGGETNMKAMSAPHMAPSPDVKMELMESESSSLKALDGHPAVISGVPDSPCWPSANDNIDALSPSGGVHSTGQKRSDDKCWVCGEKSNTFHYGILSCEGCKSFFARASSNHISYNCPTKQCVINKETRNRCMYCRWKKCVAVGMSKTASKLGRRSKQLKAQIAKHLPKSGPISTSSDSGLDSPICSPNDGSSHPNTPKQISSPTLSGYGDFSPLFDASSKSSRHSMELNSPAGSVFAPTDTSSTHDECEPQSRKRNSTDEDIHTMSLKSPLSLQWQDVSSVPLPSPTSAWFNVIDDPQLEKFAADIHRIRLESFMFECVHTPKRKVPPAIDMDSVRQGCHMVVKMPTSSLMDSMLGCMTDIIRRVVSFCKRIPGFPELPIQDRTALIKNNMFEMVLVHSSHLVERNELFVVMGDPHLILPMELLKMVPFSGTIVPLFRLNDRIQSLGLSSRETSLLCAMVMLAPDGEDIEHRDTISVLQNRVAQALRREIRSSLRVDPDDTFMQLFIVLPMLREMNVAHRNLVSNFKMKMPGMFSDLHQEVFE</sequence>
<dbReference type="PRINTS" id="PR00398">
    <property type="entry name" value="STRDHORMONER"/>
</dbReference>
<dbReference type="Proteomes" id="UP000007110">
    <property type="component" value="Unassembled WGS sequence"/>
</dbReference>
<dbReference type="EnsemblMetazoa" id="XM_778776">
    <property type="protein sequence ID" value="XP_783869"/>
    <property type="gene ID" value="LOC578618"/>
</dbReference>
<dbReference type="PROSITE" id="PS00031">
    <property type="entry name" value="NUCLEAR_REC_DBD_1"/>
    <property type="match status" value="1"/>
</dbReference>
<keyword evidence="9 10" id="KW-0539">Nucleus</keyword>
<keyword evidence="2 10" id="KW-0479">Metal-binding</keyword>
<keyword evidence="8 10" id="KW-0675">Receptor</keyword>
<accession>A0A7M7RE35</accession>
<feature type="region of interest" description="Disordered" evidence="11">
    <location>
        <begin position="252"/>
        <end position="291"/>
    </location>
</feature>
<dbReference type="SMART" id="SM00430">
    <property type="entry name" value="HOLI"/>
    <property type="match status" value="1"/>
</dbReference>
<dbReference type="Gene3D" id="1.10.565.10">
    <property type="entry name" value="Retinoid X Receptor"/>
    <property type="match status" value="1"/>
</dbReference>
<keyword evidence="3 10" id="KW-0863">Zinc-finger</keyword>
<dbReference type="Pfam" id="PF00105">
    <property type="entry name" value="zf-C4"/>
    <property type="match status" value="1"/>
</dbReference>
<dbReference type="SMART" id="SM00399">
    <property type="entry name" value="ZnF_C4"/>
    <property type="match status" value="1"/>
</dbReference>
<evidence type="ECO:0000313" key="14">
    <source>
        <dbReference type="EnsemblMetazoa" id="XP_783869"/>
    </source>
</evidence>
<dbReference type="OMA" id="TRNRCMY"/>
<dbReference type="GO" id="GO:0000978">
    <property type="term" value="F:RNA polymerase II cis-regulatory region sequence-specific DNA binding"/>
    <property type="evidence" value="ECO:0000318"/>
    <property type="project" value="GO_Central"/>
</dbReference>
<dbReference type="PANTHER" id="PTHR45805:SF2">
    <property type="entry name" value="NUCLEAR HORMONE RECEPTOR HR3-RELATED"/>
    <property type="match status" value="1"/>
</dbReference>
<keyword evidence="7 10" id="KW-0804">Transcription</keyword>
<dbReference type="InterPro" id="IPR001628">
    <property type="entry name" value="Znf_hrmn_rcpt"/>
</dbReference>
<evidence type="ECO:0000256" key="4">
    <source>
        <dbReference type="ARBA" id="ARBA00022833"/>
    </source>
</evidence>
<dbReference type="InterPro" id="IPR001723">
    <property type="entry name" value="Nuclear_hrmn_rcpt"/>
</dbReference>
<evidence type="ECO:0000256" key="6">
    <source>
        <dbReference type="ARBA" id="ARBA00023125"/>
    </source>
</evidence>
<evidence type="ECO:0000256" key="1">
    <source>
        <dbReference type="ARBA" id="ARBA00004123"/>
    </source>
</evidence>
<dbReference type="KEGG" id="spu:578618"/>
<proteinExistence type="inferred from homology"/>
<dbReference type="PROSITE" id="PS51030">
    <property type="entry name" value="NUCLEAR_REC_DBD_2"/>
    <property type="match status" value="1"/>
</dbReference>
<dbReference type="PRINTS" id="PR00047">
    <property type="entry name" value="STROIDFINGER"/>
</dbReference>
<evidence type="ECO:0000256" key="9">
    <source>
        <dbReference type="ARBA" id="ARBA00023242"/>
    </source>
</evidence>
<evidence type="ECO:0000313" key="15">
    <source>
        <dbReference type="Proteomes" id="UP000007110"/>
    </source>
</evidence>
<dbReference type="GeneID" id="578618"/>
<dbReference type="InterPro" id="IPR013088">
    <property type="entry name" value="Znf_NHR/GATA"/>
</dbReference>
<keyword evidence="5 10" id="KW-0805">Transcription regulation</keyword>
<organism evidence="14 15">
    <name type="scientific">Strongylocentrotus purpuratus</name>
    <name type="common">Purple sea urchin</name>
    <dbReference type="NCBI Taxonomy" id="7668"/>
    <lineage>
        <taxon>Eukaryota</taxon>
        <taxon>Metazoa</taxon>
        <taxon>Echinodermata</taxon>
        <taxon>Eleutherozoa</taxon>
        <taxon>Echinozoa</taxon>
        <taxon>Echinoidea</taxon>
        <taxon>Euechinoidea</taxon>
        <taxon>Echinacea</taxon>
        <taxon>Camarodonta</taxon>
        <taxon>Echinidea</taxon>
        <taxon>Strongylocentrotidae</taxon>
        <taxon>Strongylocentrotus</taxon>
    </lineage>
</organism>
<dbReference type="RefSeq" id="XP_783869.1">
    <property type="nucleotide sequence ID" value="XM_778776.5"/>
</dbReference>
<evidence type="ECO:0000256" key="10">
    <source>
        <dbReference type="RuleBase" id="RU004334"/>
    </source>
</evidence>
<dbReference type="Gene3D" id="3.30.50.10">
    <property type="entry name" value="Erythroid Transcription Factor GATA-1, subunit A"/>
    <property type="match status" value="1"/>
</dbReference>
<evidence type="ECO:0000256" key="7">
    <source>
        <dbReference type="ARBA" id="ARBA00023163"/>
    </source>
</evidence>
<reference evidence="15" key="1">
    <citation type="submission" date="2015-02" db="EMBL/GenBank/DDBJ databases">
        <title>Genome sequencing for Strongylocentrotus purpuratus.</title>
        <authorList>
            <person name="Murali S."/>
            <person name="Liu Y."/>
            <person name="Vee V."/>
            <person name="English A."/>
            <person name="Wang M."/>
            <person name="Skinner E."/>
            <person name="Han Y."/>
            <person name="Muzny D.M."/>
            <person name="Worley K.C."/>
            <person name="Gibbs R.A."/>
        </authorList>
    </citation>
    <scope>NUCLEOTIDE SEQUENCE</scope>
</reference>
<evidence type="ECO:0000256" key="8">
    <source>
        <dbReference type="ARBA" id="ARBA00023170"/>
    </source>
</evidence>
<dbReference type="CDD" id="cd07179">
    <property type="entry name" value="2DBD_NR_DBD2"/>
    <property type="match status" value="1"/>
</dbReference>
<keyword evidence="4 10" id="KW-0862">Zinc</keyword>
<name>A0A7M7RE35_STRPU</name>
<comment type="similarity">
    <text evidence="10">Belongs to the nuclear hormone receptor family.</text>
</comment>
<feature type="region of interest" description="Disordered" evidence="11">
    <location>
        <begin position="180"/>
        <end position="237"/>
    </location>
</feature>
<dbReference type="GO" id="GO:0008270">
    <property type="term" value="F:zinc ion binding"/>
    <property type="evidence" value="ECO:0007669"/>
    <property type="project" value="UniProtKB-KW"/>
</dbReference>
<dbReference type="CDD" id="cd06929">
    <property type="entry name" value="NR_LBD_F1"/>
    <property type="match status" value="1"/>
</dbReference>
<evidence type="ECO:0000256" key="5">
    <source>
        <dbReference type="ARBA" id="ARBA00023015"/>
    </source>
</evidence>
<dbReference type="SUPFAM" id="SSF48508">
    <property type="entry name" value="Nuclear receptor ligand-binding domain"/>
    <property type="match status" value="1"/>
</dbReference>
<feature type="domain" description="Nuclear receptor" evidence="12">
    <location>
        <begin position="107"/>
        <end position="181"/>
    </location>
</feature>
<dbReference type="SUPFAM" id="SSF57716">
    <property type="entry name" value="Glucocorticoid receptor-like (DNA-binding domain)"/>
    <property type="match status" value="1"/>
</dbReference>
<keyword evidence="6 10" id="KW-0238">DNA-binding</keyword>
<dbReference type="AlphaFoldDB" id="A0A7M7RE35"/>
<evidence type="ECO:0000256" key="11">
    <source>
        <dbReference type="SAM" id="MobiDB-lite"/>
    </source>
</evidence>
<dbReference type="GO" id="GO:0004879">
    <property type="term" value="F:nuclear receptor activity"/>
    <property type="evidence" value="ECO:0000318"/>
    <property type="project" value="GO_Central"/>
</dbReference>
<dbReference type="InParanoid" id="A0A7M7RE35"/>
<feature type="compositionally biased region" description="Basic and acidic residues" evidence="11">
    <location>
        <begin position="273"/>
        <end position="291"/>
    </location>
</feature>
<dbReference type="PROSITE" id="PS51843">
    <property type="entry name" value="NR_LBD"/>
    <property type="match status" value="1"/>
</dbReference>
<protein>
    <submittedName>
        <fullName evidence="14">Uncharacterized protein</fullName>
    </submittedName>
</protein>
<feature type="compositionally biased region" description="Polar residues" evidence="11">
    <location>
        <begin position="218"/>
        <end position="235"/>
    </location>
</feature>
<dbReference type="Pfam" id="PF00104">
    <property type="entry name" value="Hormone_recep"/>
    <property type="match status" value="1"/>
</dbReference>
<keyword evidence="15" id="KW-1185">Reference proteome</keyword>
<evidence type="ECO:0000259" key="13">
    <source>
        <dbReference type="PROSITE" id="PS51843"/>
    </source>
</evidence>
<dbReference type="GO" id="GO:0005634">
    <property type="term" value="C:nucleus"/>
    <property type="evidence" value="ECO:0000318"/>
    <property type="project" value="GO_Central"/>
</dbReference>
<comment type="subcellular location">
    <subcellularLocation>
        <location evidence="1 10">Nucleus</location>
    </subcellularLocation>
</comment>
<evidence type="ECO:0000256" key="3">
    <source>
        <dbReference type="ARBA" id="ARBA00022771"/>
    </source>
</evidence>
<evidence type="ECO:0000256" key="2">
    <source>
        <dbReference type="ARBA" id="ARBA00022723"/>
    </source>
</evidence>
<dbReference type="OrthoDB" id="5771769at2759"/>